<evidence type="ECO:0000313" key="1">
    <source>
        <dbReference type="EMBL" id="PWH85400.1"/>
    </source>
</evidence>
<sequence length="139" mass="15777">MKALGISIEGSTAIFSGLEKTESGIFEISDKLKKVQLKDHLDSKEVQNVFETIHAFLERNSFDEIGIIKRGTKGNFAASPISFKIEGLIQMYTKVDIQFVAPPTLRAFYKKNENSFSPKYAYQKASNDLAFYLLEREKK</sequence>
<reference evidence="1 2" key="2">
    <citation type="submission" date="2018-05" db="EMBL/GenBank/DDBJ databases">
        <authorList>
            <person name="Lanie J.A."/>
            <person name="Ng W.-L."/>
            <person name="Kazmierczak K.M."/>
            <person name="Andrzejewski T.M."/>
            <person name="Davidsen T.M."/>
            <person name="Wayne K.J."/>
            <person name="Tettelin H."/>
            <person name="Glass J.I."/>
            <person name="Rusch D."/>
            <person name="Podicherti R."/>
            <person name="Tsui H.-C.T."/>
            <person name="Winkler M.E."/>
        </authorList>
    </citation>
    <scope>NUCLEOTIDE SEQUENCE [LARGE SCALE GENOMIC DNA]</scope>
    <source>
        <strain evidence="1 2">C305</strain>
    </source>
</reference>
<keyword evidence="2" id="KW-1185">Reference proteome</keyword>
<protein>
    <submittedName>
        <fullName evidence="1">DUF3010 domain-containing protein</fullName>
    </submittedName>
</protein>
<dbReference type="Proteomes" id="UP000245370">
    <property type="component" value="Unassembled WGS sequence"/>
</dbReference>
<comment type="caution">
    <text evidence="1">The sequence shown here is derived from an EMBL/GenBank/DDBJ whole genome shotgun (WGS) entry which is preliminary data.</text>
</comment>
<organism evidence="1 2">
    <name type="scientific">Brumimicrobium oceani</name>
    <dbReference type="NCBI Taxonomy" id="2100725"/>
    <lineage>
        <taxon>Bacteria</taxon>
        <taxon>Pseudomonadati</taxon>
        <taxon>Bacteroidota</taxon>
        <taxon>Flavobacteriia</taxon>
        <taxon>Flavobacteriales</taxon>
        <taxon>Crocinitomicaceae</taxon>
        <taxon>Brumimicrobium</taxon>
    </lineage>
</organism>
<dbReference type="RefSeq" id="WP_109359481.1">
    <property type="nucleotide sequence ID" value="NZ_QFRJ01000006.1"/>
</dbReference>
<reference evidence="1 2" key="1">
    <citation type="submission" date="2018-05" db="EMBL/GenBank/DDBJ databases">
        <title>Brumimicrobium oceani sp. nov., isolated from coastal sediment.</title>
        <authorList>
            <person name="Kou Y."/>
        </authorList>
    </citation>
    <scope>NUCLEOTIDE SEQUENCE [LARGE SCALE GENOMIC DNA]</scope>
    <source>
        <strain evidence="1 2">C305</strain>
    </source>
</reference>
<dbReference type="InterPro" id="IPR021378">
    <property type="entry name" value="DUF3010"/>
</dbReference>
<name>A0A2U2XCC6_9FLAO</name>
<dbReference type="Pfam" id="PF11215">
    <property type="entry name" value="DUF3010"/>
    <property type="match status" value="1"/>
</dbReference>
<dbReference type="OrthoDB" id="6214536at2"/>
<accession>A0A2U2XCC6</accession>
<dbReference type="EMBL" id="QFRJ01000006">
    <property type="protein sequence ID" value="PWH85400.1"/>
    <property type="molecule type" value="Genomic_DNA"/>
</dbReference>
<evidence type="ECO:0000313" key="2">
    <source>
        <dbReference type="Proteomes" id="UP000245370"/>
    </source>
</evidence>
<dbReference type="AlphaFoldDB" id="A0A2U2XCC6"/>
<proteinExistence type="predicted"/>
<gene>
    <name evidence="1" type="ORF">DIT68_09065</name>
</gene>